<sequence length="442" mass="49432">MLPHSKAVNYKLLLILLLSGLIPAIYSTFRVFFLGSIPDPWAFSIAAQVAWLNIGYEVINEAMLIPLAYILGQALTVDRMTFTERLNGAMAAVVAVYATITFGVIMFAPDLIQAMQQGAELVDKTTSYIRLESIAILISSLLELCFLVLVLRDERGRLYAFIALKSLLIIGFDSLFVSQLSYSLQLGVNGVAYTNITVNTILCIIALCWLYREGLFNPKLAFHSVSWMKEWMKIGVKSGLESFVRNTAFIVMILQLVNQVQQAGVFWVSNQFIWGWLLLPVMALGQLIKRDAACSNGLSVEKVNVYFKLTGLVVLCWLLSVPLWDDFIAHIMGVSDHQQVTNLVLLMLGFYVVFAFNNVIDSYFYGIGRTDLMLYQSLAVNTLFYGSAFVAYQLGWFEPTLEGIAFMFGVGITFDAIITMGLYRWLRANQSCESVTTKPVLG</sequence>
<feature type="transmembrane region" description="Helical" evidence="1">
    <location>
        <begin position="12"/>
        <end position="34"/>
    </location>
</feature>
<gene>
    <name evidence="2" type="ORF">CEQ48_13535</name>
</gene>
<feature type="transmembrane region" description="Helical" evidence="1">
    <location>
        <begin position="263"/>
        <end position="284"/>
    </location>
</feature>
<keyword evidence="1" id="KW-0472">Membrane</keyword>
<feature type="transmembrane region" description="Helical" evidence="1">
    <location>
        <begin position="190"/>
        <end position="211"/>
    </location>
</feature>
<reference evidence="2 3" key="2">
    <citation type="submission" date="2017-06" db="EMBL/GenBank/DDBJ databases">
        <title>Complete genome sequence of Vibrio sp. 2521-89, a close relative of Vibrio cholerae isolated from lake water in New Mexico, USA.</title>
        <authorList>
            <person name="Liang K."/>
            <person name="Orata F.D."/>
            <person name="Winkjer N.S."/>
            <person name="Tarr C.L."/>
            <person name="Boucher Y."/>
        </authorList>
    </citation>
    <scope>NUCLEOTIDE SEQUENCE [LARGE SCALE GENOMIC DNA]</scope>
    <source>
        <strain evidence="2 3">2521-89</strain>
    </source>
</reference>
<keyword evidence="3" id="KW-1185">Reference proteome</keyword>
<keyword evidence="1" id="KW-0812">Transmembrane</keyword>
<keyword evidence="1" id="KW-1133">Transmembrane helix</keyword>
<evidence type="ECO:0000256" key="1">
    <source>
        <dbReference type="SAM" id="Phobius"/>
    </source>
</evidence>
<feature type="transmembrane region" description="Helical" evidence="1">
    <location>
        <begin position="54"/>
        <end position="77"/>
    </location>
</feature>
<feature type="transmembrane region" description="Helical" evidence="1">
    <location>
        <begin position="158"/>
        <end position="178"/>
    </location>
</feature>
<feature type="transmembrane region" description="Helical" evidence="1">
    <location>
        <begin position="238"/>
        <end position="257"/>
    </location>
</feature>
<feature type="transmembrane region" description="Helical" evidence="1">
    <location>
        <begin position="343"/>
        <end position="360"/>
    </location>
</feature>
<protein>
    <submittedName>
        <fullName evidence="2">Multidrug transporter</fullName>
    </submittedName>
</protein>
<reference evidence="3" key="1">
    <citation type="journal article" date="2017" name="Genome Announc.">
        <title>Complete Genome Sequence of Vibrio sp. Strain 2521-89, a Close Relative of Vibrio cholerae Isolated from Lake Water in New Mexico, USA.</title>
        <authorList>
            <person name="Liang K."/>
            <person name="Orata F.D."/>
            <person name="Winkjer N.S."/>
            <person name="Rowe L.A."/>
            <person name="Tarr C.L."/>
            <person name="Boucher Y."/>
        </authorList>
    </citation>
    <scope>NUCLEOTIDE SEQUENCE [LARGE SCALE GENOMIC DNA]</scope>
    <source>
        <strain evidence="3">2521-89</strain>
    </source>
</reference>
<dbReference type="KEGG" id="vti:CEQ48_13535"/>
<organism evidence="2 3">
    <name type="scientific">Vibrio tarriae</name>
    <dbReference type="NCBI Taxonomy" id="2014742"/>
    <lineage>
        <taxon>Bacteria</taxon>
        <taxon>Pseudomonadati</taxon>
        <taxon>Pseudomonadota</taxon>
        <taxon>Gammaproteobacteria</taxon>
        <taxon>Vibrionales</taxon>
        <taxon>Vibrionaceae</taxon>
        <taxon>Vibrio</taxon>
    </lineage>
</organism>
<dbReference type="EMBL" id="CP022353">
    <property type="protein sequence ID" value="ASK55754.1"/>
    <property type="molecule type" value="Genomic_DNA"/>
</dbReference>
<evidence type="ECO:0000313" key="3">
    <source>
        <dbReference type="Proteomes" id="UP000198371"/>
    </source>
</evidence>
<evidence type="ECO:0000313" key="2">
    <source>
        <dbReference type="EMBL" id="ASK55754.1"/>
    </source>
</evidence>
<feature type="transmembrane region" description="Helical" evidence="1">
    <location>
        <begin position="372"/>
        <end position="392"/>
    </location>
</feature>
<dbReference type="Proteomes" id="UP000198371">
    <property type="component" value="Chromosome 1"/>
</dbReference>
<feature type="transmembrane region" description="Helical" evidence="1">
    <location>
        <begin position="89"/>
        <end position="108"/>
    </location>
</feature>
<dbReference type="RefSeq" id="WP_089071608.1">
    <property type="nucleotide sequence ID" value="NZ_CP022353.1"/>
</dbReference>
<feature type="transmembrane region" description="Helical" evidence="1">
    <location>
        <begin position="128"/>
        <end position="151"/>
    </location>
</feature>
<proteinExistence type="predicted"/>
<dbReference type="AlphaFoldDB" id="A0AAU8WH84"/>
<feature type="transmembrane region" description="Helical" evidence="1">
    <location>
        <begin position="305"/>
        <end position="323"/>
    </location>
</feature>
<accession>A0AAU8WH84</accession>
<feature type="transmembrane region" description="Helical" evidence="1">
    <location>
        <begin position="404"/>
        <end position="423"/>
    </location>
</feature>
<dbReference type="NCBIfam" id="NF045539">
    <property type="entry name" value="MATE_efflux1"/>
    <property type="match status" value="1"/>
</dbReference>
<name>A0AAU8WH84_9VIBR</name>